<dbReference type="Pfam" id="PF04909">
    <property type="entry name" value="Amidohydro_2"/>
    <property type="match status" value="1"/>
</dbReference>
<keyword evidence="6" id="KW-1185">Reference proteome</keyword>
<dbReference type="InterPro" id="IPR006680">
    <property type="entry name" value="Amidohydro-rel"/>
</dbReference>
<evidence type="ECO:0000256" key="1">
    <source>
        <dbReference type="ARBA" id="ARBA00022793"/>
    </source>
</evidence>
<proteinExistence type="inferred from homology"/>
<dbReference type="OrthoDB" id="191270at2759"/>
<dbReference type="Gene3D" id="3.20.20.140">
    <property type="entry name" value="Metal-dependent hydrolases"/>
    <property type="match status" value="1"/>
</dbReference>
<evidence type="ECO:0000313" key="6">
    <source>
        <dbReference type="Proteomes" id="UP000243515"/>
    </source>
</evidence>
<dbReference type="FunFam" id="3.20.20.140:FF:000055">
    <property type="entry name" value="Uracil-5-carboxylate decarboxylase"/>
    <property type="match status" value="1"/>
</dbReference>
<accession>A0A232LMK0</accession>
<keyword evidence="1 3" id="KW-0210">Decarboxylase</keyword>
<protein>
    <recommendedName>
        <fullName evidence="4">Amidohydrolase-related domain-containing protein</fullName>
    </recommendedName>
</protein>
<feature type="domain" description="Amidohydrolase-related" evidence="4">
    <location>
        <begin position="138"/>
        <end position="383"/>
    </location>
</feature>
<evidence type="ECO:0000313" key="5">
    <source>
        <dbReference type="EMBL" id="OXV05379.1"/>
    </source>
</evidence>
<dbReference type="GO" id="GO:0016787">
    <property type="term" value="F:hydrolase activity"/>
    <property type="evidence" value="ECO:0007669"/>
    <property type="project" value="InterPro"/>
</dbReference>
<dbReference type="PANTHER" id="PTHR21240">
    <property type="entry name" value="2-AMINO-3-CARBOXYLMUCONATE-6-SEMIALDEHYDE DECARBOXYLASE"/>
    <property type="match status" value="1"/>
</dbReference>
<dbReference type="GO" id="GO:0019748">
    <property type="term" value="P:secondary metabolic process"/>
    <property type="evidence" value="ECO:0007669"/>
    <property type="project" value="TreeGrafter"/>
</dbReference>
<comment type="caution">
    <text evidence="5">The sequence shown here is derived from an EMBL/GenBank/DDBJ whole genome shotgun (WGS) entry which is preliminary data.</text>
</comment>
<dbReference type="GO" id="GO:0005829">
    <property type="term" value="C:cytosol"/>
    <property type="evidence" value="ECO:0007669"/>
    <property type="project" value="TreeGrafter"/>
</dbReference>
<gene>
    <name evidence="5" type="ORF">Egran_06853</name>
</gene>
<evidence type="ECO:0000259" key="4">
    <source>
        <dbReference type="Pfam" id="PF04909"/>
    </source>
</evidence>
<sequence length="384" mass="41705">MAHPIVDIHTHVYPQSYLDMLRARTTVPYVHDPSSGAASRLIILSSDDNPSIPIDQRGRPVDSSYSDIGVKLAFMQLHGITTSVISLANPWLDFLPPKEAQNWAQRINDDLERICAGVNRPADPDGTRPLHEKTTLFAFGALPLSAPSSGIVAAEIARLKTLSHMRGVIMGTSGLGKGLDDSALDPIWAALQKNDTVLFLHPHYGLPDAAFGGPEATDRYGHVLPLALGFPLETTIAVTRMFLSGVFDRFHQLKVLLAHSGGTLPFLAGRIESCIAHERRFIANGGDTQGPKRSVWDVLKTNIYLDAVVYGEAGLKAAIHASGGPDRLLFGTDHPFFPPLNGKENEEWLSVRTNYTSIEAAFPENKDSMIAVLGGNAVRILNLK</sequence>
<dbReference type="SUPFAM" id="SSF51556">
    <property type="entry name" value="Metallo-dependent hydrolases"/>
    <property type="match status" value="1"/>
</dbReference>
<dbReference type="InterPro" id="IPR032465">
    <property type="entry name" value="ACMSD"/>
</dbReference>
<keyword evidence="2 3" id="KW-0456">Lyase</keyword>
<dbReference type="Proteomes" id="UP000243515">
    <property type="component" value="Unassembled WGS sequence"/>
</dbReference>
<reference evidence="5 6" key="1">
    <citation type="journal article" date="2015" name="Environ. Microbiol.">
        <title>Metagenome sequence of Elaphomyces granulatus from sporocarp tissue reveals Ascomycota ectomycorrhizal fingerprints of genome expansion and a Proteobacteria-rich microbiome.</title>
        <authorList>
            <person name="Quandt C.A."/>
            <person name="Kohler A."/>
            <person name="Hesse C.N."/>
            <person name="Sharpton T.J."/>
            <person name="Martin F."/>
            <person name="Spatafora J.W."/>
        </authorList>
    </citation>
    <scope>NUCLEOTIDE SEQUENCE [LARGE SCALE GENOMIC DNA]</scope>
    <source>
        <strain evidence="5 6">OSC145934</strain>
    </source>
</reference>
<dbReference type="EMBL" id="NPHW01007080">
    <property type="protein sequence ID" value="OXV05379.1"/>
    <property type="molecule type" value="Genomic_DNA"/>
</dbReference>
<dbReference type="GO" id="GO:0016831">
    <property type="term" value="F:carboxy-lyase activity"/>
    <property type="evidence" value="ECO:0007669"/>
    <property type="project" value="UniProtKB-KW"/>
</dbReference>
<comment type="similarity">
    <text evidence="3">Belongs to the metallo-dependent hydrolases superfamily.</text>
</comment>
<evidence type="ECO:0000256" key="2">
    <source>
        <dbReference type="ARBA" id="ARBA00023239"/>
    </source>
</evidence>
<dbReference type="AlphaFoldDB" id="A0A232LMK0"/>
<dbReference type="PANTHER" id="PTHR21240:SF28">
    <property type="entry name" value="ISO-OROTATE DECARBOXYLASE (EUROFUNG)"/>
    <property type="match status" value="1"/>
</dbReference>
<evidence type="ECO:0000256" key="3">
    <source>
        <dbReference type="RuleBase" id="RU366045"/>
    </source>
</evidence>
<name>A0A232LMK0_9EURO</name>
<organism evidence="5 6">
    <name type="scientific">Elaphomyces granulatus</name>
    <dbReference type="NCBI Taxonomy" id="519963"/>
    <lineage>
        <taxon>Eukaryota</taxon>
        <taxon>Fungi</taxon>
        <taxon>Dikarya</taxon>
        <taxon>Ascomycota</taxon>
        <taxon>Pezizomycotina</taxon>
        <taxon>Eurotiomycetes</taxon>
        <taxon>Eurotiomycetidae</taxon>
        <taxon>Eurotiales</taxon>
        <taxon>Elaphomycetaceae</taxon>
        <taxon>Elaphomyces</taxon>
    </lineage>
</organism>
<dbReference type="InterPro" id="IPR032466">
    <property type="entry name" value="Metal_Hydrolase"/>
</dbReference>